<proteinExistence type="predicted"/>
<dbReference type="InterPro" id="IPR020476">
    <property type="entry name" value="Nudix_hydrolase"/>
</dbReference>
<protein>
    <recommendedName>
        <fullName evidence="3">Nudix hydrolase domain-containing protein</fullName>
    </recommendedName>
</protein>
<dbReference type="Gene3D" id="3.90.79.10">
    <property type="entry name" value="Nucleoside Triphosphate Pyrophosphohydrolase"/>
    <property type="match status" value="1"/>
</dbReference>
<dbReference type="GO" id="GO:0016787">
    <property type="term" value="F:hydrolase activity"/>
    <property type="evidence" value="ECO:0007669"/>
    <property type="project" value="UniProtKB-KW"/>
</dbReference>
<feature type="domain" description="Nudix hydrolase" evidence="3">
    <location>
        <begin position="1"/>
        <end position="130"/>
    </location>
</feature>
<comment type="cofactor">
    <cofactor evidence="1">
        <name>Mg(2+)</name>
        <dbReference type="ChEBI" id="CHEBI:18420"/>
    </cofactor>
</comment>
<dbReference type="PANTHER" id="PTHR43046:SF14">
    <property type="entry name" value="MUTT_NUDIX FAMILY PROTEIN"/>
    <property type="match status" value="1"/>
</dbReference>
<dbReference type="SUPFAM" id="SSF55811">
    <property type="entry name" value="Nudix"/>
    <property type="match status" value="1"/>
</dbReference>
<evidence type="ECO:0000256" key="2">
    <source>
        <dbReference type="ARBA" id="ARBA00022801"/>
    </source>
</evidence>
<dbReference type="AlphaFoldDB" id="A0A2N1PQ27"/>
<dbReference type="PANTHER" id="PTHR43046">
    <property type="entry name" value="GDP-MANNOSE MANNOSYL HYDROLASE"/>
    <property type="match status" value="1"/>
</dbReference>
<evidence type="ECO:0000256" key="1">
    <source>
        <dbReference type="ARBA" id="ARBA00001946"/>
    </source>
</evidence>
<dbReference type="Proteomes" id="UP000233256">
    <property type="component" value="Unassembled WGS sequence"/>
</dbReference>
<dbReference type="EMBL" id="PGXC01000005">
    <property type="protein sequence ID" value="PKK90439.1"/>
    <property type="molecule type" value="Genomic_DNA"/>
</dbReference>
<gene>
    <name evidence="4" type="ORF">CVV64_08725</name>
</gene>
<dbReference type="PRINTS" id="PR00502">
    <property type="entry name" value="NUDIXFAMILY"/>
</dbReference>
<sequence length="145" mass="16086">MIRVRIGVIAFDSQGRVLMVRHRKGDKSYYLFPGGGVEKGETFEECAIRECLEETGLEISLGNLLFTCESIYPSGKKHVVNFFFRAQVVGGVLAAGDEEIIDEACFVPVEDLQGMIVYPNIVQEVVDLCSGREQTGARHLGSLWE</sequence>
<accession>A0A2N1PQ27</accession>
<reference evidence="4 5" key="1">
    <citation type="journal article" date="2017" name="ISME J.">
        <title>Potential for microbial H2 and metal transformations associated with novel bacteria and archaea in deep terrestrial subsurface sediments.</title>
        <authorList>
            <person name="Hernsdorf A.W."/>
            <person name="Amano Y."/>
            <person name="Miyakawa K."/>
            <person name="Ise K."/>
            <person name="Suzuki Y."/>
            <person name="Anantharaman K."/>
            <person name="Probst A."/>
            <person name="Burstein D."/>
            <person name="Thomas B.C."/>
            <person name="Banfield J.F."/>
        </authorList>
    </citation>
    <scope>NUCLEOTIDE SEQUENCE [LARGE SCALE GENOMIC DNA]</scope>
    <source>
        <strain evidence="4">HGW-Wallbacteria-1</strain>
    </source>
</reference>
<comment type="caution">
    <text evidence="4">The sequence shown here is derived from an EMBL/GenBank/DDBJ whole genome shotgun (WGS) entry which is preliminary data.</text>
</comment>
<evidence type="ECO:0000313" key="4">
    <source>
        <dbReference type="EMBL" id="PKK90439.1"/>
    </source>
</evidence>
<organism evidence="4 5">
    <name type="scientific">Candidatus Wallbacteria bacterium HGW-Wallbacteria-1</name>
    <dbReference type="NCBI Taxonomy" id="2013854"/>
    <lineage>
        <taxon>Bacteria</taxon>
        <taxon>Candidatus Walliibacteriota</taxon>
    </lineage>
</organism>
<evidence type="ECO:0000313" key="5">
    <source>
        <dbReference type="Proteomes" id="UP000233256"/>
    </source>
</evidence>
<dbReference type="InterPro" id="IPR000086">
    <property type="entry name" value="NUDIX_hydrolase_dom"/>
</dbReference>
<name>A0A2N1PQ27_9BACT</name>
<dbReference type="Pfam" id="PF00293">
    <property type="entry name" value="NUDIX"/>
    <property type="match status" value="1"/>
</dbReference>
<keyword evidence="2" id="KW-0378">Hydrolase</keyword>
<evidence type="ECO:0000259" key="3">
    <source>
        <dbReference type="PROSITE" id="PS51462"/>
    </source>
</evidence>
<dbReference type="InterPro" id="IPR015797">
    <property type="entry name" value="NUDIX_hydrolase-like_dom_sf"/>
</dbReference>
<dbReference type="PROSITE" id="PS51462">
    <property type="entry name" value="NUDIX"/>
    <property type="match status" value="1"/>
</dbReference>